<dbReference type="Proteomes" id="UP001221757">
    <property type="component" value="Unassembled WGS sequence"/>
</dbReference>
<dbReference type="PANTHER" id="PTHR12459:SF6">
    <property type="entry name" value="GB|AAD46013.1"/>
    <property type="match status" value="1"/>
</dbReference>
<sequence>METYSSSPVLKRDPADEPTEFSRSQPMVYFKNAVALASYEERIKSVRNFVWRDQGQSVTDLSTLRDCLEHAAIGGFRSAALAFNIRASFNLLLALIKMRKVPRAQWLRLRHAIFGSESLRFAAMLGTFAALYKFLLNALPILIPAVHPSAHDLPSGFDKEEGGSQASSDSGVITLDLHERHRPHPSLCTDDKKKVVVNRCTRRWHSALAGAISGGLAILWETQSQRSGIAQQVFVRGLQGAYNICSDRWGISIPYGTVIVFSLACGQIMYASFLRPDTLPRSVHEATRIPADSYKFNIKTVQENVFDMPALDRLIERPDVTPTNLLSLISLRERAIAGAPGLPRYIPCHGLHPDVSSCRAAALHKFIEVSRWIIPTYSVLHFVRSIVFRWNVFCADPAYVLARASVGTVRSSAFLGAFGMLVQAVLCIKHGLYERLMTAPASSPLRRLLPQHLIDALIHRGTWWLCGLSTGLALLIEDRHRRAELTMYVLPKALESLWLIARGHGLVLRTGNWGEGVLAGVGMGMVMTVYQNDPQHLSGLVRKILYQFIGPN</sequence>
<organism evidence="2 3">
    <name type="scientific">Mycena rosella</name>
    <name type="common">Pink bonnet</name>
    <name type="synonym">Agaricus rosellus</name>
    <dbReference type="NCBI Taxonomy" id="1033263"/>
    <lineage>
        <taxon>Eukaryota</taxon>
        <taxon>Fungi</taxon>
        <taxon>Dikarya</taxon>
        <taxon>Basidiomycota</taxon>
        <taxon>Agaricomycotina</taxon>
        <taxon>Agaricomycetes</taxon>
        <taxon>Agaricomycetidae</taxon>
        <taxon>Agaricales</taxon>
        <taxon>Marasmiineae</taxon>
        <taxon>Mycenaceae</taxon>
        <taxon>Mycena</taxon>
    </lineage>
</organism>
<protein>
    <recommendedName>
        <fullName evidence="4">Integral membrane protein</fullName>
    </recommendedName>
</protein>
<evidence type="ECO:0000313" key="2">
    <source>
        <dbReference type="EMBL" id="KAJ7708217.1"/>
    </source>
</evidence>
<proteinExistence type="predicted"/>
<evidence type="ECO:0008006" key="4">
    <source>
        <dbReference type="Google" id="ProtNLM"/>
    </source>
</evidence>
<comment type="caution">
    <text evidence="2">The sequence shown here is derived from an EMBL/GenBank/DDBJ whole genome shotgun (WGS) entry which is preliminary data.</text>
</comment>
<gene>
    <name evidence="2" type="ORF">B0H17DRAFT_452825</name>
</gene>
<feature type="region of interest" description="Disordered" evidence="1">
    <location>
        <begin position="1"/>
        <end position="21"/>
    </location>
</feature>
<evidence type="ECO:0000313" key="3">
    <source>
        <dbReference type="Proteomes" id="UP001221757"/>
    </source>
</evidence>
<dbReference type="AlphaFoldDB" id="A0AAD7MAQ6"/>
<dbReference type="PANTHER" id="PTHR12459">
    <property type="entry name" value="TRANSMEMBRANE PROTEIN 135-RELATED"/>
    <property type="match status" value="1"/>
</dbReference>
<dbReference type="InterPro" id="IPR026749">
    <property type="entry name" value="Tmem135"/>
</dbReference>
<keyword evidence="3" id="KW-1185">Reference proteome</keyword>
<accession>A0AAD7MAQ6</accession>
<reference evidence="2" key="1">
    <citation type="submission" date="2023-03" db="EMBL/GenBank/DDBJ databases">
        <title>Massive genome expansion in bonnet fungi (Mycena s.s.) driven by repeated elements and novel gene families across ecological guilds.</title>
        <authorList>
            <consortium name="Lawrence Berkeley National Laboratory"/>
            <person name="Harder C.B."/>
            <person name="Miyauchi S."/>
            <person name="Viragh M."/>
            <person name="Kuo A."/>
            <person name="Thoen E."/>
            <person name="Andreopoulos B."/>
            <person name="Lu D."/>
            <person name="Skrede I."/>
            <person name="Drula E."/>
            <person name="Henrissat B."/>
            <person name="Morin E."/>
            <person name="Kohler A."/>
            <person name="Barry K."/>
            <person name="LaButti K."/>
            <person name="Morin E."/>
            <person name="Salamov A."/>
            <person name="Lipzen A."/>
            <person name="Mereny Z."/>
            <person name="Hegedus B."/>
            <person name="Baldrian P."/>
            <person name="Stursova M."/>
            <person name="Weitz H."/>
            <person name="Taylor A."/>
            <person name="Grigoriev I.V."/>
            <person name="Nagy L.G."/>
            <person name="Martin F."/>
            <person name="Kauserud H."/>
        </authorList>
    </citation>
    <scope>NUCLEOTIDE SEQUENCE</scope>
    <source>
        <strain evidence="2">CBHHK067</strain>
    </source>
</reference>
<evidence type="ECO:0000256" key="1">
    <source>
        <dbReference type="SAM" id="MobiDB-lite"/>
    </source>
</evidence>
<dbReference type="EMBL" id="JARKIE010000004">
    <property type="protein sequence ID" value="KAJ7708217.1"/>
    <property type="molecule type" value="Genomic_DNA"/>
</dbReference>
<name>A0AAD7MAQ6_MYCRO</name>